<keyword evidence="1" id="KW-0812">Transmembrane</keyword>
<dbReference type="EMBL" id="OKRB01000086">
    <property type="protein sequence ID" value="SPE20995.1"/>
    <property type="molecule type" value="Genomic_DNA"/>
</dbReference>
<evidence type="ECO:0000313" key="3">
    <source>
        <dbReference type="Proteomes" id="UP000239735"/>
    </source>
</evidence>
<dbReference type="AlphaFoldDB" id="A0A2N9LD96"/>
<feature type="transmembrane region" description="Helical" evidence="1">
    <location>
        <begin position="6"/>
        <end position="30"/>
    </location>
</feature>
<evidence type="ECO:0000313" key="2">
    <source>
        <dbReference type="EMBL" id="SPE20995.1"/>
    </source>
</evidence>
<proteinExistence type="predicted"/>
<protein>
    <submittedName>
        <fullName evidence="2">Uncharacterized protein</fullName>
    </submittedName>
</protein>
<name>A0A2N9LD96_9BACT</name>
<reference evidence="3" key="1">
    <citation type="submission" date="2018-02" db="EMBL/GenBank/DDBJ databases">
        <authorList>
            <person name="Hausmann B."/>
        </authorList>
    </citation>
    <scope>NUCLEOTIDE SEQUENCE [LARGE SCALE GENOMIC DNA]</scope>
    <source>
        <strain evidence="3">Peat soil MAG SbA5</strain>
    </source>
</reference>
<dbReference type="Proteomes" id="UP000239735">
    <property type="component" value="Unassembled WGS sequence"/>
</dbReference>
<evidence type="ECO:0000256" key="1">
    <source>
        <dbReference type="SAM" id="Phobius"/>
    </source>
</evidence>
<accession>A0A2N9LD96</accession>
<organism evidence="2 3">
    <name type="scientific">Candidatus Sulfuritelmatomonas gaucii</name>
    <dbReference type="NCBI Taxonomy" id="2043161"/>
    <lineage>
        <taxon>Bacteria</taxon>
        <taxon>Pseudomonadati</taxon>
        <taxon>Acidobacteriota</taxon>
        <taxon>Terriglobia</taxon>
        <taxon>Terriglobales</taxon>
        <taxon>Acidobacteriaceae</taxon>
        <taxon>Candidatus Sulfuritelmatomonas</taxon>
    </lineage>
</organism>
<gene>
    <name evidence="2" type="ORF">SBA5_30202</name>
</gene>
<keyword evidence="1" id="KW-0472">Membrane</keyword>
<dbReference type="OrthoDB" id="122561at2"/>
<keyword evidence="1" id="KW-1133">Transmembrane helix</keyword>
<sequence>MNHHWFSIIAQYASVVGFMIGLPVMAGAYYESFKARREARRAREGELHSLNCVEFVAGDGTCINLVPLERLHSLPHAGDVILLPGNDTEEFLAGAYLVERVEHIYTRAEYRGCRPHEARLTKAVAQVTSLNPVMTV</sequence>